<dbReference type="Pfam" id="PF00149">
    <property type="entry name" value="Metallophos"/>
    <property type="match status" value="1"/>
</dbReference>
<dbReference type="Gene3D" id="3.60.21.10">
    <property type="match status" value="1"/>
</dbReference>
<dbReference type="RefSeq" id="WP_116857195.1">
    <property type="nucleotide sequence ID" value="NZ_QTJV01000016.1"/>
</dbReference>
<dbReference type="GO" id="GO:0005737">
    <property type="term" value="C:cytoplasm"/>
    <property type="evidence" value="ECO:0007669"/>
    <property type="project" value="TreeGrafter"/>
</dbReference>
<dbReference type="InterPro" id="IPR004843">
    <property type="entry name" value="Calcineurin-like_PHP"/>
</dbReference>
<keyword evidence="3" id="KW-1185">Reference proteome</keyword>
<comment type="caution">
    <text evidence="2">The sequence shown here is derived from an EMBL/GenBank/DDBJ whole genome shotgun (WGS) entry which is preliminary data.</text>
</comment>
<dbReference type="InterPro" id="IPR050126">
    <property type="entry name" value="Ap4A_hydrolase"/>
</dbReference>
<dbReference type="Proteomes" id="UP000261174">
    <property type="component" value="Unassembled WGS sequence"/>
</dbReference>
<dbReference type="PANTHER" id="PTHR42850:SF4">
    <property type="entry name" value="ZINC-DEPENDENT ENDOPOLYPHOSPHATASE"/>
    <property type="match status" value="1"/>
</dbReference>
<dbReference type="InterPro" id="IPR029052">
    <property type="entry name" value="Metallo-depent_PP-like"/>
</dbReference>
<evidence type="ECO:0000313" key="2">
    <source>
        <dbReference type="EMBL" id="RFM31161.1"/>
    </source>
</evidence>
<accession>A0A3E1NT95</accession>
<evidence type="ECO:0000313" key="3">
    <source>
        <dbReference type="Proteomes" id="UP000261174"/>
    </source>
</evidence>
<feature type="domain" description="Calcineurin-like phosphoesterase" evidence="1">
    <location>
        <begin position="3"/>
        <end position="116"/>
    </location>
</feature>
<organism evidence="2 3">
    <name type="scientific">Chitinophaga silvisoli</name>
    <dbReference type="NCBI Taxonomy" id="2291814"/>
    <lineage>
        <taxon>Bacteria</taxon>
        <taxon>Pseudomonadati</taxon>
        <taxon>Bacteroidota</taxon>
        <taxon>Chitinophagia</taxon>
        <taxon>Chitinophagales</taxon>
        <taxon>Chitinophagaceae</taxon>
        <taxon>Chitinophaga</taxon>
    </lineage>
</organism>
<gene>
    <name evidence="2" type="ORF">DXN04_30440</name>
</gene>
<evidence type="ECO:0000259" key="1">
    <source>
        <dbReference type="Pfam" id="PF00149"/>
    </source>
</evidence>
<name>A0A3E1NT95_9BACT</name>
<dbReference type="InterPro" id="IPR006186">
    <property type="entry name" value="Ser/Thr-sp_prot-phosphatase"/>
</dbReference>
<proteinExistence type="predicted"/>
<dbReference type="SUPFAM" id="SSF56300">
    <property type="entry name" value="Metallo-dependent phosphatases"/>
    <property type="match status" value="1"/>
</dbReference>
<dbReference type="PANTHER" id="PTHR42850">
    <property type="entry name" value="METALLOPHOSPHOESTERASE"/>
    <property type="match status" value="1"/>
</dbReference>
<reference evidence="2 3" key="1">
    <citation type="submission" date="2018-08" db="EMBL/GenBank/DDBJ databases">
        <title>Chitinophaga sp. K20C18050901, a novel bacterium isolated from forest soil.</title>
        <authorList>
            <person name="Wang C."/>
        </authorList>
    </citation>
    <scope>NUCLEOTIDE SEQUENCE [LARGE SCALE GENOMIC DNA]</scope>
    <source>
        <strain evidence="2 3">K20C18050901</strain>
    </source>
</reference>
<sequence length="343" mass="39146">MKRTIVVGDIHGCYNELLTLLDKTGLRPDDLLISVGDLVDRGNMSREVWQYFMTRPNTITLMGNHERKHLQGTLNYAQEIVKVQMGDDYPHFLAWAMTLPYYIETADAIVVHAAMEHDIPLHEQRQDVLCGTTAGERFLEKKYGGNSNGDKLQNSWTDHYTGEKPVIYGHSVSGHLPRIVNNTYGIDTGACHGGYLTAIELPGFIIHQVKVARDHWKEQRVQWQIPVLESKDWDNMEIAAIHREIESLAYIETPAVKQYLQEQKSSLALLDGSLPEIKAQLDLFAIAHHDRLHTYPFKAFLYKSRSGNLKVEDLRKSLNTPAKIKQLQHLFSDSLLVGRSHRQ</sequence>
<dbReference type="PRINTS" id="PR00114">
    <property type="entry name" value="STPHPHTASE"/>
</dbReference>
<dbReference type="GO" id="GO:0016791">
    <property type="term" value="F:phosphatase activity"/>
    <property type="evidence" value="ECO:0007669"/>
    <property type="project" value="TreeGrafter"/>
</dbReference>
<dbReference type="EMBL" id="QTJV01000016">
    <property type="protein sequence ID" value="RFM31161.1"/>
    <property type="molecule type" value="Genomic_DNA"/>
</dbReference>
<dbReference type="OrthoDB" id="9808081at2"/>
<dbReference type="AlphaFoldDB" id="A0A3E1NT95"/>
<protein>
    <submittedName>
        <fullName evidence="2">Metallophosphoesterase</fullName>
    </submittedName>
</protein>